<dbReference type="SMART" id="SM00382">
    <property type="entry name" value="AAA"/>
    <property type="match status" value="1"/>
</dbReference>
<organism evidence="8 9">
    <name type="scientific">Pseudobutyrivibrio xylanivorans</name>
    <dbReference type="NCBI Taxonomy" id="185007"/>
    <lineage>
        <taxon>Bacteria</taxon>
        <taxon>Bacillati</taxon>
        <taxon>Bacillota</taxon>
        <taxon>Clostridia</taxon>
        <taxon>Lachnospirales</taxon>
        <taxon>Lachnospiraceae</taxon>
        <taxon>Pseudobutyrivibrio</taxon>
    </lineage>
</organism>
<keyword evidence="4" id="KW-0547">Nucleotide-binding</keyword>
<evidence type="ECO:0000256" key="2">
    <source>
        <dbReference type="ARBA" id="ARBA00022448"/>
    </source>
</evidence>
<protein>
    <submittedName>
        <fullName evidence="8">Putative ABC transport system ATP-binding protein</fullName>
    </submittedName>
</protein>
<evidence type="ECO:0000256" key="6">
    <source>
        <dbReference type="ARBA" id="ARBA00023136"/>
    </source>
</evidence>
<evidence type="ECO:0000313" key="9">
    <source>
        <dbReference type="Proteomes" id="UP000199428"/>
    </source>
</evidence>
<keyword evidence="3" id="KW-1003">Cell membrane</keyword>
<dbReference type="PANTHER" id="PTHR42788:SF7">
    <property type="entry name" value="NITRATE ABC TRANSPORTER ATP-BINDING PROTEIN"/>
    <property type="match status" value="1"/>
</dbReference>
<name>A0A1G5RZW2_PSEXY</name>
<dbReference type="PROSITE" id="PS50893">
    <property type="entry name" value="ABC_TRANSPORTER_2"/>
    <property type="match status" value="1"/>
</dbReference>
<dbReference type="GO" id="GO:0005886">
    <property type="term" value="C:plasma membrane"/>
    <property type="evidence" value="ECO:0007669"/>
    <property type="project" value="UniProtKB-SubCell"/>
</dbReference>
<dbReference type="Gene3D" id="3.40.50.300">
    <property type="entry name" value="P-loop containing nucleotide triphosphate hydrolases"/>
    <property type="match status" value="1"/>
</dbReference>
<dbReference type="Proteomes" id="UP000199428">
    <property type="component" value="Unassembled WGS sequence"/>
</dbReference>
<evidence type="ECO:0000256" key="4">
    <source>
        <dbReference type="ARBA" id="ARBA00022741"/>
    </source>
</evidence>
<dbReference type="GO" id="GO:0016887">
    <property type="term" value="F:ATP hydrolysis activity"/>
    <property type="evidence" value="ECO:0007669"/>
    <property type="project" value="InterPro"/>
</dbReference>
<dbReference type="PROSITE" id="PS00211">
    <property type="entry name" value="ABC_TRANSPORTER_1"/>
    <property type="match status" value="1"/>
</dbReference>
<dbReference type="AlphaFoldDB" id="A0A1G5RZW2"/>
<dbReference type="PANTHER" id="PTHR42788">
    <property type="entry name" value="TAURINE IMPORT ATP-BINDING PROTEIN-RELATED"/>
    <property type="match status" value="1"/>
</dbReference>
<evidence type="ECO:0000256" key="3">
    <source>
        <dbReference type="ARBA" id="ARBA00022475"/>
    </source>
</evidence>
<keyword evidence="5 8" id="KW-0067">ATP-binding</keyword>
<dbReference type="EMBL" id="FMWK01000009">
    <property type="protein sequence ID" value="SCZ79536.1"/>
    <property type="molecule type" value="Genomic_DNA"/>
</dbReference>
<dbReference type="InterPro" id="IPR003593">
    <property type="entry name" value="AAA+_ATPase"/>
</dbReference>
<evidence type="ECO:0000313" key="8">
    <source>
        <dbReference type="EMBL" id="SCZ79536.1"/>
    </source>
</evidence>
<keyword evidence="6" id="KW-0472">Membrane</keyword>
<evidence type="ECO:0000256" key="5">
    <source>
        <dbReference type="ARBA" id="ARBA00022840"/>
    </source>
</evidence>
<evidence type="ECO:0000256" key="1">
    <source>
        <dbReference type="ARBA" id="ARBA00004202"/>
    </source>
</evidence>
<keyword evidence="2" id="KW-0813">Transport</keyword>
<dbReference type="GO" id="GO:0005524">
    <property type="term" value="F:ATP binding"/>
    <property type="evidence" value="ECO:0007669"/>
    <property type="project" value="UniProtKB-KW"/>
</dbReference>
<dbReference type="InterPro" id="IPR050166">
    <property type="entry name" value="ABC_transporter_ATP-bind"/>
</dbReference>
<gene>
    <name evidence="8" type="ORF">SAMN02910350_01831</name>
</gene>
<accession>A0A1G5RZW2</accession>
<dbReference type="InterPro" id="IPR003439">
    <property type="entry name" value="ABC_transporter-like_ATP-bd"/>
</dbReference>
<proteinExistence type="predicted"/>
<evidence type="ECO:0000259" key="7">
    <source>
        <dbReference type="PROSITE" id="PS50893"/>
    </source>
</evidence>
<dbReference type="InterPro" id="IPR027417">
    <property type="entry name" value="P-loop_NTPase"/>
</dbReference>
<dbReference type="SUPFAM" id="SSF52540">
    <property type="entry name" value="P-loop containing nucleoside triphosphate hydrolases"/>
    <property type="match status" value="1"/>
</dbReference>
<dbReference type="InterPro" id="IPR017871">
    <property type="entry name" value="ABC_transporter-like_CS"/>
</dbReference>
<dbReference type="RefSeq" id="WP_090162929.1">
    <property type="nucleotide sequence ID" value="NZ_FMWK01000009.1"/>
</dbReference>
<reference evidence="8 9" key="1">
    <citation type="submission" date="2016-10" db="EMBL/GenBank/DDBJ databases">
        <authorList>
            <person name="de Groot N.N."/>
        </authorList>
    </citation>
    <scope>NUCLEOTIDE SEQUENCE [LARGE SCALE GENOMIC DNA]</scope>
    <source>
        <strain evidence="8 9">DSM 10317</strain>
    </source>
</reference>
<dbReference type="Pfam" id="PF00005">
    <property type="entry name" value="ABC_tran"/>
    <property type="match status" value="1"/>
</dbReference>
<comment type="subcellular location">
    <subcellularLocation>
        <location evidence="1">Cell membrane</location>
        <topology evidence="1">Peripheral membrane protein</topology>
    </subcellularLocation>
</comment>
<feature type="domain" description="ABC transporter" evidence="7">
    <location>
        <begin position="2"/>
        <end position="251"/>
    </location>
</feature>
<sequence>MLKIDNISKTFNPGTVNEKAALTNLSLDLKDGDFATIVGSNGAGKSTMFNAIAGTFIVDEGNIYLDGEDITFKKEHVRSKVIGHLFQDPLKGTAPNMTIEENMALAYLRASHASSQYFSRISSKDKTKFREQLALLGMGLEDRMKQPVGLLSGGQRQALTLLMATFVTPKLLLLDEHTAALDPATAEKVLELTKSIVAERGITCLMVTHNMHQALDVGNRTLMMNAGRIVFDTSGEERAGLTVNDLLEKFKVGAGEELDNDRVLLS</sequence>